<accession>A0AAE1FLB9</accession>
<dbReference type="Proteomes" id="UP001286313">
    <property type="component" value="Unassembled WGS sequence"/>
</dbReference>
<sequence length="123" mass="13705">MEQVGYIVHVNHVPCIKKLNNKIKKDNVHLYWVGYNGPPTHGCDPTTARHGCLWLLSFPPGPMHISFDNLDTLNSSRVSILMPELSADTHSTWEDPLQDSYPQAIQCLSFRVAGLQNCATSSS</sequence>
<dbReference type="AlphaFoldDB" id="A0AAE1FLB9"/>
<comment type="caution">
    <text evidence="1">The sequence shown here is derived from an EMBL/GenBank/DDBJ whole genome shotgun (WGS) entry which is preliminary data.</text>
</comment>
<reference evidence="1" key="1">
    <citation type="submission" date="2023-10" db="EMBL/GenBank/DDBJ databases">
        <title>Genome assemblies of two species of porcelain crab, Petrolisthes cinctipes and Petrolisthes manimaculis (Anomura: Porcellanidae).</title>
        <authorList>
            <person name="Angst P."/>
        </authorList>
    </citation>
    <scope>NUCLEOTIDE SEQUENCE</scope>
    <source>
        <strain evidence="1">PB745_01</strain>
        <tissue evidence="1">Gill</tissue>
    </source>
</reference>
<evidence type="ECO:0000313" key="2">
    <source>
        <dbReference type="Proteomes" id="UP001286313"/>
    </source>
</evidence>
<dbReference type="EMBL" id="JAWQEG010001921">
    <property type="protein sequence ID" value="KAK3875771.1"/>
    <property type="molecule type" value="Genomic_DNA"/>
</dbReference>
<keyword evidence="2" id="KW-1185">Reference proteome</keyword>
<proteinExistence type="predicted"/>
<name>A0AAE1FLB9_PETCI</name>
<evidence type="ECO:0000313" key="1">
    <source>
        <dbReference type="EMBL" id="KAK3875771.1"/>
    </source>
</evidence>
<organism evidence="1 2">
    <name type="scientific">Petrolisthes cinctipes</name>
    <name type="common">Flat porcelain crab</name>
    <dbReference type="NCBI Taxonomy" id="88211"/>
    <lineage>
        <taxon>Eukaryota</taxon>
        <taxon>Metazoa</taxon>
        <taxon>Ecdysozoa</taxon>
        <taxon>Arthropoda</taxon>
        <taxon>Crustacea</taxon>
        <taxon>Multicrustacea</taxon>
        <taxon>Malacostraca</taxon>
        <taxon>Eumalacostraca</taxon>
        <taxon>Eucarida</taxon>
        <taxon>Decapoda</taxon>
        <taxon>Pleocyemata</taxon>
        <taxon>Anomura</taxon>
        <taxon>Galatheoidea</taxon>
        <taxon>Porcellanidae</taxon>
        <taxon>Petrolisthes</taxon>
    </lineage>
</organism>
<gene>
    <name evidence="1" type="ORF">Pcinc_019373</name>
</gene>
<protein>
    <submittedName>
        <fullName evidence="1">Uncharacterized protein</fullName>
    </submittedName>
</protein>